<dbReference type="Proteomes" id="UP000747399">
    <property type="component" value="Unassembled WGS sequence"/>
</dbReference>
<feature type="domain" description="Methyltransferase" evidence="5">
    <location>
        <begin position="62"/>
        <end position="149"/>
    </location>
</feature>
<evidence type="ECO:0000256" key="4">
    <source>
        <dbReference type="SAM" id="SignalP"/>
    </source>
</evidence>
<evidence type="ECO:0000256" key="1">
    <source>
        <dbReference type="ARBA" id="ARBA00008361"/>
    </source>
</evidence>
<feature type="chain" id="PRO_5035182919" description="Methyltransferase domain-containing protein" evidence="4">
    <location>
        <begin position="17"/>
        <end position="185"/>
    </location>
</feature>
<feature type="signal peptide" evidence="4">
    <location>
        <begin position="1"/>
        <end position="16"/>
    </location>
</feature>
<dbReference type="Pfam" id="PF13649">
    <property type="entry name" value="Methyltransf_25"/>
    <property type="match status" value="1"/>
</dbReference>
<keyword evidence="2" id="KW-0489">Methyltransferase</keyword>
<dbReference type="InterPro" id="IPR041698">
    <property type="entry name" value="Methyltransf_25"/>
</dbReference>
<evidence type="ECO:0000256" key="3">
    <source>
        <dbReference type="ARBA" id="ARBA00022679"/>
    </source>
</evidence>
<evidence type="ECO:0000313" key="6">
    <source>
        <dbReference type="EMBL" id="GIL65553.1"/>
    </source>
</evidence>
<gene>
    <name evidence="6" type="ORF">Vafri_19302</name>
</gene>
<proteinExistence type="inferred from homology"/>
<dbReference type="InterPro" id="IPR051419">
    <property type="entry name" value="Lys/N-term_MeTrsfase_sf"/>
</dbReference>
<keyword evidence="4" id="KW-0732">Signal</keyword>
<keyword evidence="3" id="KW-0808">Transferase</keyword>
<dbReference type="GO" id="GO:0008168">
    <property type="term" value="F:methyltransferase activity"/>
    <property type="evidence" value="ECO:0007669"/>
    <property type="project" value="UniProtKB-KW"/>
</dbReference>
<dbReference type="Gene3D" id="3.40.50.150">
    <property type="entry name" value="Vaccinia Virus protein VP39"/>
    <property type="match status" value="1"/>
</dbReference>
<evidence type="ECO:0000256" key="2">
    <source>
        <dbReference type="ARBA" id="ARBA00022603"/>
    </source>
</evidence>
<name>A0A8J4F998_9CHLO</name>
<dbReference type="InterPro" id="IPR029063">
    <property type="entry name" value="SAM-dependent_MTases_sf"/>
</dbReference>
<dbReference type="EMBL" id="BNCO01000076">
    <property type="protein sequence ID" value="GIL65553.1"/>
    <property type="molecule type" value="Genomic_DNA"/>
</dbReference>
<dbReference type="PANTHER" id="PTHR12176">
    <property type="entry name" value="SAM-DEPENDENT METHYLTRANSFERASE SUPERFAMILY PROTEIN"/>
    <property type="match status" value="1"/>
</dbReference>
<organism evidence="6 7">
    <name type="scientific">Volvox africanus</name>
    <dbReference type="NCBI Taxonomy" id="51714"/>
    <lineage>
        <taxon>Eukaryota</taxon>
        <taxon>Viridiplantae</taxon>
        <taxon>Chlorophyta</taxon>
        <taxon>core chlorophytes</taxon>
        <taxon>Chlorophyceae</taxon>
        <taxon>CS clade</taxon>
        <taxon>Chlamydomonadales</taxon>
        <taxon>Volvocaceae</taxon>
        <taxon>Volvox</taxon>
    </lineage>
</organism>
<protein>
    <recommendedName>
        <fullName evidence="5">Methyltransferase domain-containing protein</fullName>
    </recommendedName>
</protein>
<evidence type="ECO:0000313" key="7">
    <source>
        <dbReference type="Proteomes" id="UP000747399"/>
    </source>
</evidence>
<dbReference type="SUPFAM" id="SSF53335">
    <property type="entry name" value="S-adenosyl-L-methionine-dependent methyltransferases"/>
    <property type="match status" value="1"/>
</dbReference>
<dbReference type="CDD" id="cd02440">
    <property type="entry name" value="AdoMet_MTases"/>
    <property type="match status" value="1"/>
</dbReference>
<accession>A0A8J4F998</accession>
<comment type="caution">
    <text evidence="6">The sequence shown here is derived from an EMBL/GenBank/DDBJ whole genome shotgun (WGS) entry which is preliminary data.</text>
</comment>
<dbReference type="PANTHER" id="PTHR12176:SF79">
    <property type="entry name" value="METHYLTRANSFERASE TYPE 11 DOMAIN-CONTAINING PROTEIN"/>
    <property type="match status" value="1"/>
</dbReference>
<dbReference type="GO" id="GO:0032259">
    <property type="term" value="P:methylation"/>
    <property type="evidence" value="ECO:0007669"/>
    <property type="project" value="UniProtKB-KW"/>
</dbReference>
<comment type="similarity">
    <text evidence="1">Belongs to the methyltransferase superfamily.</text>
</comment>
<sequence length="185" mass="21336">MVHLFLLAKWVRVSYQLTLLRHPRGGEPGPRRHHKHQSNTRFYGYNALRKIVRTFVKRNKPVLQVGCGNSNFQEGMARDGYQVVNTDISEVVIDQMRIKHQDLPNLRYVVSDCRNMPEFLDCQFGSVIDKDGTMPYIPAPQARWMRCCAARTRRTTFVTCFGKFPGSWFPGGCFCSLHWGAPRSV</sequence>
<evidence type="ECO:0000259" key="5">
    <source>
        <dbReference type="Pfam" id="PF13649"/>
    </source>
</evidence>
<keyword evidence="7" id="KW-1185">Reference proteome</keyword>
<dbReference type="AlphaFoldDB" id="A0A8J4F998"/>
<reference evidence="6" key="1">
    <citation type="journal article" date="2021" name="Proc. Natl. Acad. Sci. U.S.A.">
        <title>Three genomes in the algal genus Volvox reveal the fate of a haploid sex-determining region after a transition to homothallism.</title>
        <authorList>
            <person name="Yamamoto K."/>
            <person name="Hamaji T."/>
            <person name="Kawai-Toyooka H."/>
            <person name="Matsuzaki R."/>
            <person name="Takahashi F."/>
            <person name="Nishimura Y."/>
            <person name="Kawachi M."/>
            <person name="Noguchi H."/>
            <person name="Minakuchi Y."/>
            <person name="Umen J.G."/>
            <person name="Toyoda A."/>
            <person name="Nozaki H."/>
        </authorList>
    </citation>
    <scope>NUCLEOTIDE SEQUENCE</scope>
    <source>
        <strain evidence="6">NIES-3780</strain>
    </source>
</reference>